<dbReference type="RefSeq" id="WP_117117471.1">
    <property type="nucleotide sequence ID" value="NZ_BFBY01000001.1"/>
</dbReference>
<dbReference type="SUPFAM" id="SSF52540">
    <property type="entry name" value="P-loop containing nucleoside triphosphate hydrolases"/>
    <property type="match status" value="1"/>
</dbReference>
<dbReference type="NCBIfam" id="TIGR04520">
    <property type="entry name" value="ECF_ATPase_1"/>
    <property type="match status" value="1"/>
</dbReference>
<dbReference type="OrthoDB" id="9784332at2"/>
<sequence>MSKEIISVKNVSFTYRDSKKKVLNNISFTVNKGEWVSIVGHNGSGKSTLTKLLNGLLIADDPKNSAIYIDQLLMSENNVWKIRDKIGIVFQNPDNQFVGATVEDDVAFGLENRNVTRSQMLKIVPEVLKEVDMLPYKKTEPQNLSGGQKQRVAIAGILVVNPEIIILDEATSMLDPEGRNEILSIIRQLQKEKDITVLSITHNIEEINKSDRVLVLNRGNLLKIGTPDEIFAEKTLIEEAGLELPFVYQLKEELKRRGLQIPGSIKTEEELVDYLCQ</sequence>
<accession>A0A2Z6TDL4</accession>
<protein>
    <submittedName>
        <fullName evidence="10">Energy-coupling factor transporter ATP-binding protein</fullName>
    </submittedName>
</protein>
<dbReference type="GO" id="GO:0043190">
    <property type="term" value="C:ATP-binding cassette (ABC) transporter complex"/>
    <property type="evidence" value="ECO:0007669"/>
    <property type="project" value="TreeGrafter"/>
</dbReference>
<dbReference type="InterPro" id="IPR030947">
    <property type="entry name" value="EcfA_1"/>
</dbReference>
<evidence type="ECO:0000256" key="6">
    <source>
        <dbReference type="ARBA" id="ARBA00022840"/>
    </source>
</evidence>
<organism evidence="10 11">
    <name type="scientific">Lactobacillus rodentium</name>
    <dbReference type="NCBI Taxonomy" id="947835"/>
    <lineage>
        <taxon>Bacteria</taxon>
        <taxon>Bacillati</taxon>
        <taxon>Bacillota</taxon>
        <taxon>Bacilli</taxon>
        <taxon>Lactobacillales</taxon>
        <taxon>Lactobacillaceae</taxon>
        <taxon>Lactobacillus</taxon>
    </lineage>
</organism>
<keyword evidence="4" id="KW-1003">Cell membrane</keyword>
<evidence type="ECO:0000313" key="10">
    <source>
        <dbReference type="EMBL" id="GBG04230.1"/>
    </source>
</evidence>
<evidence type="ECO:0000256" key="8">
    <source>
        <dbReference type="ARBA" id="ARBA00023136"/>
    </source>
</evidence>
<keyword evidence="6 10" id="KW-0067">ATP-binding</keyword>
<reference evidence="11" key="1">
    <citation type="submission" date="2018-03" db="EMBL/GenBank/DDBJ databases">
        <title>New taxa in the Lactobacillus gasseri group.</title>
        <authorList>
            <person name="Tanizawa Y."/>
            <person name="Tohno M."/>
            <person name="Endo A."/>
            <person name="Arita M."/>
        </authorList>
    </citation>
    <scope>NUCLEOTIDE SEQUENCE [LARGE SCALE GENOMIC DNA]</scope>
    <source>
        <strain evidence="11">DSM 24759</strain>
    </source>
</reference>
<dbReference type="PANTHER" id="PTHR43553">
    <property type="entry name" value="HEAVY METAL TRANSPORTER"/>
    <property type="match status" value="1"/>
</dbReference>
<evidence type="ECO:0000256" key="4">
    <source>
        <dbReference type="ARBA" id="ARBA00022475"/>
    </source>
</evidence>
<evidence type="ECO:0000256" key="1">
    <source>
        <dbReference type="ARBA" id="ARBA00004202"/>
    </source>
</evidence>
<dbReference type="InterPro" id="IPR027417">
    <property type="entry name" value="P-loop_NTPase"/>
</dbReference>
<comment type="subcellular location">
    <subcellularLocation>
        <location evidence="1">Cell membrane</location>
        <topology evidence="1">Peripheral membrane protein</topology>
    </subcellularLocation>
</comment>
<dbReference type="NCBIfam" id="NF010167">
    <property type="entry name" value="PRK13648.1"/>
    <property type="match status" value="1"/>
</dbReference>
<dbReference type="InterPro" id="IPR003593">
    <property type="entry name" value="AAA+_ATPase"/>
</dbReference>
<evidence type="ECO:0000256" key="3">
    <source>
        <dbReference type="ARBA" id="ARBA00022448"/>
    </source>
</evidence>
<dbReference type="PANTHER" id="PTHR43553:SF24">
    <property type="entry name" value="ENERGY-COUPLING FACTOR TRANSPORTER ATP-BINDING PROTEIN ECFA1"/>
    <property type="match status" value="1"/>
</dbReference>
<dbReference type="CDD" id="cd03225">
    <property type="entry name" value="ABC_cobalt_CbiO_domain1"/>
    <property type="match status" value="1"/>
</dbReference>
<dbReference type="Pfam" id="PF00005">
    <property type="entry name" value="ABC_tran"/>
    <property type="match status" value="1"/>
</dbReference>
<dbReference type="GO" id="GO:0042626">
    <property type="term" value="F:ATPase-coupled transmembrane transporter activity"/>
    <property type="evidence" value="ECO:0007669"/>
    <property type="project" value="TreeGrafter"/>
</dbReference>
<dbReference type="AlphaFoldDB" id="A0A2Z6TDL4"/>
<dbReference type="InterPro" id="IPR015856">
    <property type="entry name" value="ABC_transpr_CbiO/EcfA_su"/>
</dbReference>
<dbReference type="PROSITE" id="PS00211">
    <property type="entry name" value="ABC_TRANSPORTER_1"/>
    <property type="match status" value="1"/>
</dbReference>
<keyword evidence="5" id="KW-0547">Nucleotide-binding</keyword>
<comment type="similarity">
    <text evidence="2">Belongs to the ABC transporter superfamily.</text>
</comment>
<evidence type="ECO:0000256" key="7">
    <source>
        <dbReference type="ARBA" id="ARBA00022967"/>
    </source>
</evidence>
<evidence type="ECO:0000256" key="2">
    <source>
        <dbReference type="ARBA" id="ARBA00005417"/>
    </source>
</evidence>
<feature type="domain" description="ABC transporter" evidence="9">
    <location>
        <begin position="6"/>
        <end position="243"/>
    </location>
</feature>
<keyword evidence="3" id="KW-0813">Transport</keyword>
<evidence type="ECO:0000256" key="5">
    <source>
        <dbReference type="ARBA" id="ARBA00022741"/>
    </source>
</evidence>
<dbReference type="PROSITE" id="PS50893">
    <property type="entry name" value="ABC_TRANSPORTER_2"/>
    <property type="match status" value="1"/>
</dbReference>
<keyword evidence="8" id="KW-0472">Membrane</keyword>
<keyword evidence="11" id="KW-1185">Reference proteome</keyword>
<dbReference type="InterPro" id="IPR003439">
    <property type="entry name" value="ABC_transporter-like_ATP-bd"/>
</dbReference>
<evidence type="ECO:0000313" key="11">
    <source>
        <dbReference type="Proteomes" id="UP000257317"/>
    </source>
</evidence>
<dbReference type="SMART" id="SM00382">
    <property type="entry name" value="AAA"/>
    <property type="match status" value="1"/>
</dbReference>
<dbReference type="GO" id="GO:0005524">
    <property type="term" value="F:ATP binding"/>
    <property type="evidence" value="ECO:0007669"/>
    <property type="project" value="UniProtKB-KW"/>
</dbReference>
<keyword evidence="7" id="KW-1278">Translocase</keyword>
<comment type="caution">
    <text evidence="10">The sequence shown here is derived from an EMBL/GenBank/DDBJ whole genome shotgun (WGS) entry which is preliminary data.</text>
</comment>
<dbReference type="InterPro" id="IPR050095">
    <property type="entry name" value="ECF_ABC_transporter_ATP-bd"/>
</dbReference>
<dbReference type="InterPro" id="IPR017871">
    <property type="entry name" value="ABC_transporter-like_CS"/>
</dbReference>
<name>A0A2Z6TDL4_9LACO</name>
<gene>
    <name evidence="10" type="primary">ecfA1</name>
    <name evidence="10" type="ORF">LrDSM24759_01440</name>
</gene>
<proteinExistence type="inferred from homology"/>
<dbReference type="Gene3D" id="3.40.50.300">
    <property type="entry name" value="P-loop containing nucleotide triphosphate hydrolases"/>
    <property type="match status" value="1"/>
</dbReference>
<dbReference type="FunFam" id="3.40.50.300:FF:000224">
    <property type="entry name" value="Energy-coupling factor transporter ATP-binding protein EcfA"/>
    <property type="match status" value="1"/>
</dbReference>
<evidence type="ECO:0000259" key="9">
    <source>
        <dbReference type="PROSITE" id="PS50893"/>
    </source>
</evidence>
<dbReference type="GO" id="GO:0016887">
    <property type="term" value="F:ATP hydrolysis activity"/>
    <property type="evidence" value="ECO:0007669"/>
    <property type="project" value="InterPro"/>
</dbReference>
<dbReference type="EMBL" id="BFBY01000001">
    <property type="protein sequence ID" value="GBG04230.1"/>
    <property type="molecule type" value="Genomic_DNA"/>
</dbReference>
<dbReference type="Proteomes" id="UP000257317">
    <property type="component" value="Unassembled WGS sequence"/>
</dbReference>